<feature type="domain" description="GST N-terminal" evidence="1">
    <location>
        <begin position="11"/>
        <end position="102"/>
    </location>
</feature>
<protein>
    <recommendedName>
        <fullName evidence="5">Glutathione S-transferase</fullName>
    </recommendedName>
</protein>
<organism evidence="3 4">
    <name type="scientific">Ophiocordyceps sinensis</name>
    <dbReference type="NCBI Taxonomy" id="72228"/>
    <lineage>
        <taxon>Eukaryota</taxon>
        <taxon>Fungi</taxon>
        <taxon>Dikarya</taxon>
        <taxon>Ascomycota</taxon>
        <taxon>Pezizomycotina</taxon>
        <taxon>Sordariomycetes</taxon>
        <taxon>Hypocreomycetidae</taxon>
        <taxon>Hypocreales</taxon>
        <taxon>Ophiocordycipitaceae</taxon>
        <taxon>Ophiocordyceps</taxon>
    </lineage>
</organism>
<sequence length="259" mass="28683">MSSQSRSANDAHYELIYWPGLPGRGELIRLLFEEAGVPYTDTAKGTGDDAVSAVLGYISTGNKGDANNPPVLAPPILRHGGLTLHQTPNILLYLAPRLGLAPAPGDDGLLHLNQIVLTIIDGLVNEVHETHHPIAVSAVYEDQKPEATKRSKVFRDERLPKYLAYVQRLLDAETSGQGPWLYGDKLTYADLVLFQTVDGTMFAFPKTMDKLKQSGKYAGVFGLYDTVKQRPKIKEYLASDRRLPYSNGIWRCYPELEEG</sequence>
<evidence type="ECO:0000313" key="3">
    <source>
        <dbReference type="EMBL" id="KAF4506290.1"/>
    </source>
</evidence>
<evidence type="ECO:0000259" key="1">
    <source>
        <dbReference type="PROSITE" id="PS50404"/>
    </source>
</evidence>
<gene>
    <name evidence="3" type="ORF">G6O67_006391</name>
</gene>
<dbReference type="EMBL" id="JAAVMX010000007">
    <property type="protein sequence ID" value="KAF4506290.1"/>
    <property type="molecule type" value="Genomic_DNA"/>
</dbReference>
<dbReference type="Proteomes" id="UP000557566">
    <property type="component" value="Unassembled WGS sequence"/>
</dbReference>
<dbReference type="Pfam" id="PF14497">
    <property type="entry name" value="GST_C_3"/>
    <property type="match status" value="1"/>
</dbReference>
<dbReference type="InterPro" id="IPR010987">
    <property type="entry name" value="Glutathione-S-Trfase_C-like"/>
</dbReference>
<dbReference type="AlphaFoldDB" id="A0A8H4PP56"/>
<dbReference type="SUPFAM" id="SSF47616">
    <property type="entry name" value="GST C-terminal domain-like"/>
    <property type="match status" value="1"/>
</dbReference>
<dbReference type="PANTHER" id="PTHR11571:SF263">
    <property type="entry name" value="GLUTATHIONE S-TRANSFERASE"/>
    <property type="match status" value="1"/>
</dbReference>
<dbReference type="InterPro" id="IPR036249">
    <property type="entry name" value="Thioredoxin-like_sf"/>
</dbReference>
<comment type="caution">
    <text evidence="3">The sequence shown here is derived from an EMBL/GenBank/DDBJ whole genome shotgun (WGS) entry which is preliminary data.</text>
</comment>
<dbReference type="InterPro" id="IPR050213">
    <property type="entry name" value="GST_superfamily"/>
</dbReference>
<keyword evidence="4" id="KW-1185">Reference proteome</keyword>
<dbReference type="InterPro" id="IPR036282">
    <property type="entry name" value="Glutathione-S-Trfase_C_sf"/>
</dbReference>
<dbReference type="Gene3D" id="3.40.30.10">
    <property type="entry name" value="Glutaredoxin"/>
    <property type="match status" value="1"/>
</dbReference>
<dbReference type="PROSITE" id="PS50405">
    <property type="entry name" value="GST_CTER"/>
    <property type="match status" value="1"/>
</dbReference>
<dbReference type="CDD" id="cd03192">
    <property type="entry name" value="GST_C_Sigma_like"/>
    <property type="match status" value="1"/>
</dbReference>
<proteinExistence type="predicted"/>
<feature type="domain" description="GST C-terminal" evidence="2">
    <location>
        <begin position="113"/>
        <end position="256"/>
    </location>
</feature>
<evidence type="ECO:0008006" key="5">
    <source>
        <dbReference type="Google" id="ProtNLM"/>
    </source>
</evidence>
<dbReference type="InterPro" id="IPR004046">
    <property type="entry name" value="GST_C"/>
</dbReference>
<dbReference type="PANTHER" id="PTHR11571">
    <property type="entry name" value="GLUTATHIONE S-TRANSFERASE"/>
    <property type="match status" value="1"/>
</dbReference>
<dbReference type="GO" id="GO:0004364">
    <property type="term" value="F:glutathione transferase activity"/>
    <property type="evidence" value="ECO:0007669"/>
    <property type="project" value="TreeGrafter"/>
</dbReference>
<accession>A0A8H4PP56</accession>
<dbReference type="GO" id="GO:0006749">
    <property type="term" value="P:glutathione metabolic process"/>
    <property type="evidence" value="ECO:0007669"/>
    <property type="project" value="TreeGrafter"/>
</dbReference>
<dbReference type="PROSITE" id="PS50404">
    <property type="entry name" value="GST_NTER"/>
    <property type="match status" value="1"/>
</dbReference>
<dbReference type="CDD" id="cd03039">
    <property type="entry name" value="GST_N_Sigma_like"/>
    <property type="match status" value="1"/>
</dbReference>
<dbReference type="OrthoDB" id="414243at2759"/>
<reference evidence="3 4" key="1">
    <citation type="journal article" date="2020" name="Genome Biol. Evol.">
        <title>A new high-quality draft genome assembly of the Chinese cordyceps Ophiocordyceps sinensis.</title>
        <authorList>
            <person name="Shu R."/>
            <person name="Zhang J."/>
            <person name="Meng Q."/>
            <person name="Zhang H."/>
            <person name="Zhou G."/>
            <person name="Li M."/>
            <person name="Wu P."/>
            <person name="Zhao Y."/>
            <person name="Chen C."/>
            <person name="Qin Q."/>
        </authorList>
    </citation>
    <scope>NUCLEOTIDE SEQUENCE [LARGE SCALE GENOMIC DNA]</scope>
    <source>
        <strain evidence="3 4">IOZ07</strain>
    </source>
</reference>
<evidence type="ECO:0000259" key="2">
    <source>
        <dbReference type="PROSITE" id="PS50405"/>
    </source>
</evidence>
<dbReference type="InterPro" id="IPR004045">
    <property type="entry name" value="Glutathione_S-Trfase_N"/>
</dbReference>
<dbReference type="Gene3D" id="1.20.1050.10">
    <property type="match status" value="1"/>
</dbReference>
<name>A0A8H4PP56_9HYPO</name>
<evidence type="ECO:0000313" key="4">
    <source>
        <dbReference type="Proteomes" id="UP000557566"/>
    </source>
</evidence>
<dbReference type="SUPFAM" id="SSF52833">
    <property type="entry name" value="Thioredoxin-like"/>
    <property type="match status" value="1"/>
</dbReference>